<dbReference type="InterPro" id="IPR057037">
    <property type="entry name" value="TPR_rep_actino"/>
</dbReference>
<organism evidence="2 3">
    <name type="scientific">Lolliginicoccus lacisalsi</name>
    <dbReference type="NCBI Taxonomy" id="2742202"/>
    <lineage>
        <taxon>Bacteria</taxon>
        <taxon>Bacillati</taxon>
        <taxon>Actinomycetota</taxon>
        <taxon>Actinomycetes</taxon>
        <taxon>Mycobacteriales</taxon>
        <taxon>Hoyosellaceae</taxon>
        <taxon>Lolliginicoccus</taxon>
    </lineage>
</organism>
<dbReference type="EMBL" id="JACYWE010000003">
    <property type="protein sequence ID" value="MBD8506115.1"/>
    <property type="molecule type" value="Genomic_DNA"/>
</dbReference>
<reference evidence="2" key="1">
    <citation type="submission" date="2020-09" db="EMBL/GenBank/DDBJ databases">
        <title>Hoyosella lacisalsi sp. nov., a halotolerant actinobacterium isolated from soil of Lake Gudzhirganskoe.</title>
        <authorList>
            <person name="Yang Q."/>
            <person name="Guo P.Y."/>
            <person name="Liu S.W."/>
            <person name="Li F.N."/>
            <person name="Sun C.H."/>
        </authorList>
    </citation>
    <scope>NUCLEOTIDE SEQUENCE</scope>
    <source>
        <strain evidence="2">G463</strain>
    </source>
</reference>
<dbReference type="Pfam" id="PF23275">
    <property type="entry name" value="TPR_23"/>
    <property type="match status" value="1"/>
</dbReference>
<proteinExistence type="predicted"/>
<dbReference type="AlphaFoldDB" id="A0A927JC40"/>
<accession>A0A927JC40</accession>
<sequence length="764" mass="82513">MITRAVVMQWRMDSIPRHAEAIDNAGGALFSSGKAMNEKFTQLTEAWEGDASTAAGERAADEWQQTRTIATMIEDVAEDIKRAHFTLGSTCAALQDLVREIGAQSATVTDSWQVQALADVDKGVVTAWQTRINHLVGDLTAQDDALAARLDAFIDEFGQAMPQNSGHDSGEGARLGGALAAAITTNIPYDSIYGRIPTELARSIGEHLEEVGLTPRQLEALAAGEPVAASPDQLMFMNNFVEHAGMNGLLALSRHYADGGTEVGAAHQTSLANALLTVSNENVGTGIAVGEIRGPGGFDQLPDDLQELIHWNRDADRYPGASEMTALRDFADLLEASDATYTPGEELGAHLVDRAADFHVLGYEAEHHVLEPRTNPYPMRGEYDGIAHTFTEIGTRNEDSSAAILTGVYSDGRELLGYDRDTAVGWLLLEGGEPAEKLIDWIQDDATSPNLDTAQRAGEAAFGLASAISSDGSGINGNNHNAFLNLPDRDGQSLGQHDPSMTRTIANALTPYIANIGLIEQGLLTTRGFSDMVEEDSMRLFSVIDSNPEVAEDWNGSVYMAIKEIEDRYVASMLYEDQSLISLGGVVGRLQEYVVEGYLGEVEDRNADRQEAVDAQRAAIERTGTITGSVLSFLPYAGPAMGGATSLLADGYSSHSVPNVEPMDIETGARSNHVDARHYYNLLVSLDARGALEADERVDKYRGADGAFLPYDDALFVENARSSESAKADKFEENIYFALDDQGHEVSEFISKIRTTKDDLEAPR</sequence>
<evidence type="ECO:0000313" key="3">
    <source>
        <dbReference type="Proteomes" id="UP000642993"/>
    </source>
</evidence>
<keyword evidence="3" id="KW-1185">Reference proteome</keyword>
<evidence type="ECO:0000313" key="2">
    <source>
        <dbReference type="EMBL" id="MBD8506115.1"/>
    </source>
</evidence>
<comment type="caution">
    <text evidence="2">The sequence shown here is derived from an EMBL/GenBank/DDBJ whole genome shotgun (WGS) entry which is preliminary data.</text>
</comment>
<feature type="domain" description="TPR repeat" evidence="1">
    <location>
        <begin position="212"/>
        <end position="428"/>
    </location>
</feature>
<dbReference type="Proteomes" id="UP000642993">
    <property type="component" value="Unassembled WGS sequence"/>
</dbReference>
<evidence type="ECO:0000259" key="1">
    <source>
        <dbReference type="Pfam" id="PF23275"/>
    </source>
</evidence>
<protein>
    <recommendedName>
        <fullName evidence="1">TPR repeat domain-containing protein</fullName>
    </recommendedName>
</protein>
<name>A0A927JC40_9ACTN</name>
<gene>
    <name evidence="2" type="ORF">HT102_06430</name>
</gene>
<dbReference type="RefSeq" id="WP_192038584.1">
    <property type="nucleotide sequence ID" value="NZ_JACYWE010000003.1"/>
</dbReference>